<evidence type="ECO:0000313" key="2">
    <source>
        <dbReference type="EMBL" id="KAK1377956.1"/>
    </source>
</evidence>
<organism evidence="2 3">
    <name type="scientific">Heracleum sosnowskyi</name>
    <dbReference type="NCBI Taxonomy" id="360622"/>
    <lineage>
        <taxon>Eukaryota</taxon>
        <taxon>Viridiplantae</taxon>
        <taxon>Streptophyta</taxon>
        <taxon>Embryophyta</taxon>
        <taxon>Tracheophyta</taxon>
        <taxon>Spermatophyta</taxon>
        <taxon>Magnoliopsida</taxon>
        <taxon>eudicotyledons</taxon>
        <taxon>Gunneridae</taxon>
        <taxon>Pentapetalae</taxon>
        <taxon>asterids</taxon>
        <taxon>campanulids</taxon>
        <taxon>Apiales</taxon>
        <taxon>Apiaceae</taxon>
        <taxon>Apioideae</taxon>
        <taxon>apioid superclade</taxon>
        <taxon>Tordylieae</taxon>
        <taxon>Tordyliinae</taxon>
        <taxon>Heracleum</taxon>
    </lineage>
</organism>
<dbReference type="PROSITE" id="PS50181">
    <property type="entry name" value="FBOX"/>
    <property type="match status" value="1"/>
</dbReference>
<dbReference type="PANTHER" id="PTHR31672:SF13">
    <property type="entry name" value="F-BOX PROTEIN CPR30-LIKE"/>
    <property type="match status" value="1"/>
</dbReference>
<dbReference type="InterPro" id="IPR036047">
    <property type="entry name" value="F-box-like_dom_sf"/>
</dbReference>
<reference evidence="2" key="2">
    <citation type="submission" date="2023-05" db="EMBL/GenBank/DDBJ databases">
        <authorList>
            <person name="Schelkunov M.I."/>
        </authorList>
    </citation>
    <scope>NUCLEOTIDE SEQUENCE</scope>
    <source>
        <strain evidence="2">Hsosn_3</strain>
        <tissue evidence="2">Leaf</tissue>
    </source>
</reference>
<dbReference type="PANTHER" id="PTHR31672">
    <property type="entry name" value="BNACNNG10540D PROTEIN"/>
    <property type="match status" value="1"/>
</dbReference>
<gene>
    <name evidence="2" type="ORF">POM88_024700</name>
</gene>
<protein>
    <recommendedName>
        <fullName evidence="1">F-box domain-containing protein</fullName>
    </recommendedName>
</protein>
<proteinExistence type="predicted"/>
<comment type="caution">
    <text evidence="2">The sequence shown here is derived from an EMBL/GenBank/DDBJ whole genome shotgun (WGS) entry which is preliminary data.</text>
</comment>
<name>A0AAD8MLP4_9APIA</name>
<keyword evidence="3" id="KW-1185">Reference proteome</keyword>
<dbReference type="Proteomes" id="UP001237642">
    <property type="component" value="Unassembled WGS sequence"/>
</dbReference>
<dbReference type="Gene3D" id="1.20.1280.50">
    <property type="match status" value="1"/>
</dbReference>
<evidence type="ECO:0000313" key="3">
    <source>
        <dbReference type="Proteomes" id="UP001237642"/>
    </source>
</evidence>
<dbReference type="InterPro" id="IPR050796">
    <property type="entry name" value="SCF_F-box_component"/>
</dbReference>
<dbReference type="Pfam" id="PF00646">
    <property type="entry name" value="F-box"/>
    <property type="match status" value="1"/>
</dbReference>
<feature type="domain" description="F-box" evidence="1">
    <location>
        <begin position="32"/>
        <end position="79"/>
    </location>
</feature>
<dbReference type="AlphaFoldDB" id="A0AAD8MLP4"/>
<reference evidence="2" key="1">
    <citation type="submission" date="2023-02" db="EMBL/GenBank/DDBJ databases">
        <title>Genome of toxic invasive species Heracleum sosnowskyi carries increased number of genes despite the absence of recent whole-genome duplications.</title>
        <authorList>
            <person name="Schelkunov M."/>
            <person name="Shtratnikova V."/>
            <person name="Makarenko M."/>
            <person name="Klepikova A."/>
            <person name="Omelchenko D."/>
            <person name="Novikova G."/>
            <person name="Obukhova E."/>
            <person name="Bogdanov V."/>
            <person name="Penin A."/>
            <person name="Logacheva M."/>
        </authorList>
    </citation>
    <scope>NUCLEOTIDE SEQUENCE</scope>
    <source>
        <strain evidence="2">Hsosn_3</strain>
        <tissue evidence="2">Leaf</tissue>
    </source>
</reference>
<dbReference type="SUPFAM" id="SSF81383">
    <property type="entry name" value="F-box domain"/>
    <property type="match status" value="1"/>
</dbReference>
<accession>A0AAD8MLP4</accession>
<sequence length="378" mass="42193">MIRKNPIRDSGVHFKGANDTAQHLPVKGDGYLTGTSHLPQELLLEVLLRVPVKPLLRFRCVSKPWCSLIDNASFGLKHLEKSIECNPGSGIVREFPEGEKHYLVDVDSEDKFTAVEIGDSLKTDLSGTKYVASKAIHGPGLILFQMTFAYGGDFGVYANGSLYWLGEDNNIFAFDLGVHRHRELSYPAGVDDTGETGIGLVALNRCLCLIGDCLGLLGSYMELCPVAFSKTRDNILLFVDGDKLMWYDHGRKKVKNVTLNGFPQLPDLLVYTESLVPLSSKLCDGFKLDGNQNKMSDFISKGFKLMLYIERFNLCSKSAESNISFAVKRMLAHAAKKHQGRYMFELYQHWMLSFNVSVALVHVSIQCHFISGSNPKRK</sequence>
<evidence type="ECO:0000259" key="1">
    <source>
        <dbReference type="PROSITE" id="PS50181"/>
    </source>
</evidence>
<dbReference type="SMART" id="SM00256">
    <property type="entry name" value="FBOX"/>
    <property type="match status" value="1"/>
</dbReference>
<dbReference type="EMBL" id="JAUIZM010000006">
    <property type="protein sequence ID" value="KAK1377956.1"/>
    <property type="molecule type" value="Genomic_DNA"/>
</dbReference>
<dbReference type="InterPro" id="IPR001810">
    <property type="entry name" value="F-box_dom"/>
</dbReference>